<proteinExistence type="predicted"/>
<reference evidence="3" key="2">
    <citation type="submission" date="2017-10" db="EMBL/GenBank/DDBJ databases">
        <title>Unravelling the molecular evolution of spider venoms.</title>
        <authorList>
            <person name="Pineda S."/>
        </authorList>
    </citation>
    <scope>NUCLEOTIDE SEQUENCE</scope>
</reference>
<evidence type="ECO:0000256" key="1">
    <source>
        <dbReference type="SAM" id="MobiDB-lite"/>
    </source>
</evidence>
<name>A0A2D0PC18_ERECI</name>
<protein>
    <submittedName>
        <fullName evidence="3">U26-Eretoxin-Ek1a_1</fullName>
    </submittedName>
</protein>
<evidence type="ECO:0000313" key="3">
    <source>
        <dbReference type="EMBL" id="SNX34681.1"/>
    </source>
</evidence>
<keyword evidence="2" id="KW-0732">Signal</keyword>
<evidence type="ECO:0000256" key="2">
    <source>
        <dbReference type="SAM" id="SignalP"/>
    </source>
</evidence>
<organism evidence="3">
    <name type="scientific">Eresus cinnaberinus</name>
    <name type="common">Ladybird spider</name>
    <name type="synonym">Eresus kollari</name>
    <dbReference type="NCBI Taxonomy" id="175337"/>
    <lineage>
        <taxon>Eukaryota</taxon>
        <taxon>Metazoa</taxon>
        <taxon>Ecdysozoa</taxon>
        <taxon>Arthropoda</taxon>
        <taxon>Chelicerata</taxon>
        <taxon>Arachnida</taxon>
        <taxon>Araneae</taxon>
        <taxon>Araneomorphae</taxon>
        <taxon>Entelegynae</taxon>
        <taxon>Eresoidea</taxon>
        <taxon>Eresidae</taxon>
        <taxon>Eresus</taxon>
    </lineage>
</organism>
<feature type="signal peptide" evidence="2">
    <location>
        <begin position="1"/>
        <end position="19"/>
    </location>
</feature>
<reference evidence="3" key="1">
    <citation type="submission" date="2017-05" db="EMBL/GenBank/DDBJ databases">
        <authorList>
            <person name="Song R."/>
            <person name="Chenine A.L."/>
            <person name="Ruprecht R.M."/>
        </authorList>
    </citation>
    <scope>NUCLEOTIDE SEQUENCE</scope>
</reference>
<sequence>MNFFLISFTFLMGIAWVTCEEKCGTEMCSEKECCVQMKNQLSCRPFQKENEPCGYPFTCSCEPGLICVEQVFISRCRLAGNMTDIPDKIFIEIDTEFLSPIEGNDAPENLSSTEYVDEIGKNTEEPTASPKTEEGKDENKSEEEENSKLIYIHG</sequence>
<dbReference type="AlphaFoldDB" id="A0A2D0PC18"/>
<dbReference type="EMBL" id="HAHE01000206">
    <property type="protein sequence ID" value="SNX34681.1"/>
    <property type="molecule type" value="Transcribed_RNA"/>
</dbReference>
<feature type="region of interest" description="Disordered" evidence="1">
    <location>
        <begin position="102"/>
        <end position="154"/>
    </location>
</feature>
<accession>A0A2D0PC18</accession>
<feature type="chain" id="PRO_5012067578" evidence="2">
    <location>
        <begin position="20"/>
        <end position="154"/>
    </location>
</feature>